<dbReference type="RefSeq" id="WP_285663896.1">
    <property type="nucleotide sequence ID" value="NZ_BSTX01000002.1"/>
</dbReference>
<dbReference type="EMBL" id="BSTX01000002">
    <property type="protein sequence ID" value="GLZ78752.1"/>
    <property type="molecule type" value="Genomic_DNA"/>
</dbReference>
<reference evidence="1" key="1">
    <citation type="submission" date="2023-03" db="EMBL/GenBank/DDBJ databases">
        <title>Actinorhabdospora filicis NBRC 111898.</title>
        <authorList>
            <person name="Ichikawa N."/>
            <person name="Sato H."/>
            <person name="Tonouchi N."/>
        </authorList>
    </citation>
    <scope>NUCLEOTIDE SEQUENCE</scope>
    <source>
        <strain evidence="1">NBRC 111898</strain>
    </source>
</reference>
<gene>
    <name evidence="1" type="ORF">Afil01_35590</name>
</gene>
<comment type="caution">
    <text evidence="1">The sequence shown here is derived from an EMBL/GenBank/DDBJ whole genome shotgun (WGS) entry which is preliminary data.</text>
</comment>
<evidence type="ECO:0000313" key="1">
    <source>
        <dbReference type="EMBL" id="GLZ78752.1"/>
    </source>
</evidence>
<keyword evidence="2" id="KW-1185">Reference proteome</keyword>
<evidence type="ECO:0008006" key="3">
    <source>
        <dbReference type="Google" id="ProtNLM"/>
    </source>
</evidence>
<evidence type="ECO:0000313" key="2">
    <source>
        <dbReference type="Proteomes" id="UP001165079"/>
    </source>
</evidence>
<sequence>MTWSEPVDASPTGVRSALVRLAVARGRVGQVMGAAIAAGGGYAELEALSLEMIAGADPEIRRVGAWALGQLAVRHGGLDRDRVLTALRRCLLDPVAGDAANEAMGVVLAL</sequence>
<name>A0A9W6SMZ7_9ACTN</name>
<organism evidence="1 2">
    <name type="scientific">Actinorhabdospora filicis</name>
    <dbReference type="NCBI Taxonomy" id="1785913"/>
    <lineage>
        <taxon>Bacteria</taxon>
        <taxon>Bacillati</taxon>
        <taxon>Actinomycetota</taxon>
        <taxon>Actinomycetes</taxon>
        <taxon>Micromonosporales</taxon>
        <taxon>Micromonosporaceae</taxon>
        <taxon>Actinorhabdospora</taxon>
    </lineage>
</organism>
<protein>
    <recommendedName>
        <fullName evidence="3">HEAT repeat domain-containing protein</fullName>
    </recommendedName>
</protein>
<dbReference type="Proteomes" id="UP001165079">
    <property type="component" value="Unassembled WGS sequence"/>
</dbReference>
<dbReference type="AlphaFoldDB" id="A0A9W6SMZ7"/>
<accession>A0A9W6SMZ7</accession>
<proteinExistence type="predicted"/>